<keyword evidence="3 6" id="KW-0812">Transmembrane</keyword>
<comment type="subcellular location">
    <subcellularLocation>
        <location evidence="1">Endomembrane system</location>
    </subcellularLocation>
</comment>
<keyword evidence="4 6" id="KW-1133">Transmembrane helix</keyword>
<evidence type="ECO:0000256" key="3">
    <source>
        <dbReference type="ARBA" id="ARBA00022692"/>
    </source>
</evidence>
<evidence type="ECO:0000313" key="10">
    <source>
        <dbReference type="Proteomes" id="UP000075680"/>
    </source>
</evidence>
<feature type="transmembrane region" description="Helical" evidence="6">
    <location>
        <begin position="191"/>
        <end position="214"/>
    </location>
</feature>
<sequence>MFQEMIADFHQNFWLYISIPFISGFIGYITKVIAIQMMFAPLEFKGFRLFGLPIGWQGIVPRKAEKMATTAVELMTSKLIKPEEIFARLDPKRIAQEIEKPLMAAAEDITREVAQQYQPGLWEGMPEFARQKLIKRVQAKAPEIVEHIMGEVQKDVAKYFDIKHMVVNNLLKDKRLLNEIFKKVGKQEFKFFSNVGFVFGFAIGVVQMLCWIVTQGKYPWMLPMFGGFVGFFSDWMALQMMFRPLYPKKVLGYTWQGLFIKRQNEVAADYAALISKQLLTSRNMMEELFSGTHSDKVIELVSRHVKQEIDLQAGIVRPLVVYAIGGEKYQNLKSEVAERILKQLPDTMRYVESYAEDAMNVRNTLVERMQKLSPEEFEGMLRPAFKEDEWSLIIVGAVLGFLVGEMQIHFML</sequence>
<gene>
    <name evidence="7" type="ORF">AVENLUH13518_02292</name>
    <name evidence="8" type="ORF">AVENLUH5627_01473</name>
</gene>
<evidence type="ECO:0000256" key="2">
    <source>
        <dbReference type="ARBA" id="ARBA00008053"/>
    </source>
</evidence>
<evidence type="ECO:0000313" key="8">
    <source>
        <dbReference type="EMBL" id="KXZ69976.1"/>
    </source>
</evidence>
<dbReference type="AlphaFoldDB" id="A0A150HT32"/>
<comment type="caution">
    <text evidence="8">The sequence shown here is derived from an EMBL/GenBank/DDBJ whole genome shotgun (WGS) entry which is preliminary data.</text>
</comment>
<evidence type="ECO:0000256" key="4">
    <source>
        <dbReference type="ARBA" id="ARBA00022989"/>
    </source>
</evidence>
<dbReference type="PATRIC" id="fig|52133.18.peg.1529"/>
<dbReference type="PANTHER" id="PTHR35791:SF1">
    <property type="entry name" value="UPF0754 MEMBRANE PROTEIN YHEB"/>
    <property type="match status" value="1"/>
</dbReference>
<dbReference type="EMBL" id="JRHX01000068">
    <property type="protein sequence ID" value="KXZ69841.1"/>
    <property type="molecule type" value="Genomic_DNA"/>
</dbReference>
<evidence type="ECO:0000256" key="1">
    <source>
        <dbReference type="ARBA" id="ARBA00004308"/>
    </source>
</evidence>
<dbReference type="InterPro" id="IPR007383">
    <property type="entry name" value="DUF445"/>
</dbReference>
<dbReference type="PANTHER" id="PTHR35791">
    <property type="entry name" value="UPF0754 MEMBRANE PROTEIN YHEB"/>
    <property type="match status" value="1"/>
</dbReference>
<dbReference type="Pfam" id="PF04286">
    <property type="entry name" value="DUF445"/>
    <property type="match status" value="1"/>
</dbReference>
<name>A0A150HT32_9GAMM</name>
<reference evidence="9 10" key="1">
    <citation type="journal article" date="2016" name="Sci. Rep.">
        <title>Genomic and phenotypic characterization of the species Acinetobacter venetianus.</title>
        <authorList>
            <person name="Fondi M."/>
            <person name="Maida I."/>
            <person name="Perrin E."/>
            <person name="Orlandini V."/>
            <person name="La Torre L."/>
            <person name="Bosi E."/>
            <person name="Negroni A."/>
            <person name="Zanaroli G."/>
            <person name="Fava F."/>
            <person name="Decorosi F."/>
            <person name="Giovannetti L."/>
            <person name="Viti C."/>
            <person name="Vaneechoutte M."/>
            <person name="Dijkshoorn L."/>
            <person name="Fani R."/>
        </authorList>
    </citation>
    <scope>NUCLEOTIDE SEQUENCE [LARGE SCALE GENOMIC DNA]</scope>
    <source>
        <strain evidence="7 9">LUH13518</strain>
        <strain evidence="8 10">LUH5627</strain>
    </source>
</reference>
<evidence type="ECO:0000256" key="5">
    <source>
        <dbReference type="ARBA" id="ARBA00023136"/>
    </source>
</evidence>
<dbReference type="EMBL" id="JRUE01000135">
    <property type="protein sequence ID" value="KXZ69976.1"/>
    <property type="molecule type" value="Genomic_DNA"/>
</dbReference>
<evidence type="ECO:0008006" key="11">
    <source>
        <dbReference type="Google" id="ProtNLM"/>
    </source>
</evidence>
<accession>A0A150HT32</accession>
<proteinExistence type="inferred from homology"/>
<dbReference type="GO" id="GO:0012505">
    <property type="term" value="C:endomembrane system"/>
    <property type="evidence" value="ECO:0007669"/>
    <property type="project" value="UniProtKB-SubCell"/>
</dbReference>
<protein>
    <recommendedName>
        <fullName evidence="11">DUF445 domain-containing protein</fullName>
    </recommendedName>
</protein>
<feature type="transmembrane region" description="Helical" evidence="6">
    <location>
        <begin position="13"/>
        <end position="39"/>
    </location>
</feature>
<evidence type="ECO:0000313" key="7">
    <source>
        <dbReference type="EMBL" id="KXZ69841.1"/>
    </source>
</evidence>
<organism evidence="8 10">
    <name type="scientific">Acinetobacter venetianus</name>
    <dbReference type="NCBI Taxonomy" id="52133"/>
    <lineage>
        <taxon>Bacteria</taxon>
        <taxon>Pseudomonadati</taxon>
        <taxon>Pseudomonadota</taxon>
        <taxon>Gammaproteobacteria</taxon>
        <taxon>Moraxellales</taxon>
        <taxon>Moraxellaceae</taxon>
        <taxon>Acinetobacter</taxon>
    </lineage>
</organism>
<comment type="similarity">
    <text evidence="2">Belongs to the UPF0754 family.</text>
</comment>
<evidence type="ECO:0000313" key="9">
    <source>
        <dbReference type="Proteomes" id="UP000075544"/>
    </source>
</evidence>
<accession>A0A137XJJ0</accession>
<feature type="transmembrane region" description="Helical" evidence="6">
    <location>
        <begin position="220"/>
        <end position="238"/>
    </location>
</feature>
<dbReference type="Proteomes" id="UP000075544">
    <property type="component" value="Unassembled WGS sequence"/>
</dbReference>
<dbReference type="Proteomes" id="UP000075680">
    <property type="component" value="Unassembled WGS sequence"/>
</dbReference>
<evidence type="ECO:0000256" key="6">
    <source>
        <dbReference type="SAM" id="Phobius"/>
    </source>
</evidence>
<keyword evidence="5 6" id="KW-0472">Membrane</keyword>